<dbReference type="Pfam" id="PF02298">
    <property type="entry name" value="Cu_bind_like"/>
    <property type="match status" value="1"/>
</dbReference>
<feature type="transmembrane region" description="Helical" evidence="1">
    <location>
        <begin position="135"/>
        <end position="157"/>
    </location>
</feature>
<dbReference type="InterPro" id="IPR039391">
    <property type="entry name" value="Phytocyanin-like"/>
</dbReference>
<dbReference type="GO" id="GO:0005886">
    <property type="term" value="C:plasma membrane"/>
    <property type="evidence" value="ECO:0007669"/>
    <property type="project" value="TreeGrafter"/>
</dbReference>
<dbReference type="SUPFAM" id="SSF49503">
    <property type="entry name" value="Cupredoxins"/>
    <property type="match status" value="1"/>
</dbReference>
<dbReference type="InterPro" id="IPR003245">
    <property type="entry name" value="Phytocyanin_dom"/>
</dbReference>
<dbReference type="PANTHER" id="PTHR33021">
    <property type="entry name" value="BLUE COPPER PROTEIN"/>
    <property type="match status" value="1"/>
</dbReference>
<keyword evidence="1" id="KW-0812">Transmembrane</keyword>
<organism evidence="4 5">
    <name type="scientific">Papaver nudicaule</name>
    <name type="common">Iceland poppy</name>
    <dbReference type="NCBI Taxonomy" id="74823"/>
    <lineage>
        <taxon>Eukaryota</taxon>
        <taxon>Viridiplantae</taxon>
        <taxon>Streptophyta</taxon>
        <taxon>Embryophyta</taxon>
        <taxon>Tracheophyta</taxon>
        <taxon>Spermatophyta</taxon>
        <taxon>Magnoliopsida</taxon>
        <taxon>Ranunculales</taxon>
        <taxon>Papaveraceae</taxon>
        <taxon>Papaveroideae</taxon>
        <taxon>Papaver</taxon>
    </lineage>
</organism>
<dbReference type="PROSITE" id="PS51485">
    <property type="entry name" value="PHYTOCYANIN"/>
    <property type="match status" value="1"/>
</dbReference>
<sequence length="158" mass="17250">MKIMATIVVFLLLTAAVEVSAKIYTVGGNDGWTNGVNYTRWSENIVFNSEDYLYFVYYRVNDSVLEVNQTAYKICNSEQPLYNWTGSGRVLVPLNRSGDYYFMSGDEASCYEGLKVAVHVLTAPPPPPAAANGGASTTTSIGMISSLAGLSLVFFLFL</sequence>
<evidence type="ECO:0000313" key="5">
    <source>
        <dbReference type="Proteomes" id="UP001177140"/>
    </source>
</evidence>
<evidence type="ECO:0000259" key="3">
    <source>
        <dbReference type="PROSITE" id="PS51485"/>
    </source>
</evidence>
<keyword evidence="2" id="KW-0732">Signal</keyword>
<keyword evidence="5" id="KW-1185">Reference proteome</keyword>
<evidence type="ECO:0000256" key="1">
    <source>
        <dbReference type="SAM" id="Phobius"/>
    </source>
</evidence>
<keyword evidence="1" id="KW-0472">Membrane</keyword>
<dbReference type="Gene3D" id="2.60.40.420">
    <property type="entry name" value="Cupredoxins - blue copper proteins"/>
    <property type="match status" value="1"/>
</dbReference>
<dbReference type="EMBL" id="JAJJMA010167688">
    <property type="protein sequence ID" value="MCL7036414.1"/>
    <property type="molecule type" value="Genomic_DNA"/>
</dbReference>
<name>A0AA41SBK3_PAPNU</name>
<dbReference type="Proteomes" id="UP001177140">
    <property type="component" value="Unassembled WGS sequence"/>
</dbReference>
<keyword evidence="1" id="KW-1133">Transmembrane helix</keyword>
<proteinExistence type="predicted"/>
<comment type="caution">
    <text evidence="4">The sequence shown here is derived from an EMBL/GenBank/DDBJ whole genome shotgun (WGS) entry which is preliminary data.</text>
</comment>
<feature type="signal peptide" evidence="2">
    <location>
        <begin position="1"/>
        <end position="21"/>
    </location>
</feature>
<evidence type="ECO:0000313" key="4">
    <source>
        <dbReference type="EMBL" id="MCL7036414.1"/>
    </source>
</evidence>
<evidence type="ECO:0000256" key="2">
    <source>
        <dbReference type="SAM" id="SignalP"/>
    </source>
</evidence>
<feature type="domain" description="Phytocyanin" evidence="3">
    <location>
        <begin position="22"/>
        <end position="122"/>
    </location>
</feature>
<dbReference type="GO" id="GO:0009055">
    <property type="term" value="F:electron transfer activity"/>
    <property type="evidence" value="ECO:0007669"/>
    <property type="project" value="InterPro"/>
</dbReference>
<gene>
    <name evidence="4" type="ORF">MKW94_002923</name>
</gene>
<accession>A0AA41SBK3</accession>
<reference evidence="4" key="1">
    <citation type="submission" date="2022-03" db="EMBL/GenBank/DDBJ databases">
        <title>A functionally conserved STORR gene fusion in Papaver species that diverged 16.8 million years ago.</title>
        <authorList>
            <person name="Catania T."/>
        </authorList>
    </citation>
    <scope>NUCLEOTIDE SEQUENCE</scope>
    <source>
        <strain evidence="4">S-191538</strain>
    </source>
</reference>
<dbReference type="AlphaFoldDB" id="A0AA41SBK3"/>
<feature type="chain" id="PRO_5041221661" description="Phytocyanin domain-containing protein" evidence="2">
    <location>
        <begin position="22"/>
        <end position="158"/>
    </location>
</feature>
<dbReference type="PANTHER" id="PTHR33021:SF231">
    <property type="entry name" value="EARLY NODULIN-LIKE PROTEIN 17"/>
    <property type="match status" value="1"/>
</dbReference>
<protein>
    <recommendedName>
        <fullName evidence="3">Phytocyanin domain-containing protein</fullName>
    </recommendedName>
</protein>
<dbReference type="InterPro" id="IPR008972">
    <property type="entry name" value="Cupredoxin"/>
</dbReference>